<evidence type="ECO:0000313" key="1">
    <source>
        <dbReference type="EMBL" id="QDU43505.1"/>
    </source>
</evidence>
<organism evidence="1 2">
    <name type="scientific">Symmachiella dynata</name>
    <dbReference type="NCBI Taxonomy" id="2527995"/>
    <lineage>
        <taxon>Bacteria</taxon>
        <taxon>Pseudomonadati</taxon>
        <taxon>Planctomycetota</taxon>
        <taxon>Planctomycetia</taxon>
        <taxon>Planctomycetales</taxon>
        <taxon>Planctomycetaceae</taxon>
        <taxon>Symmachiella</taxon>
    </lineage>
</organism>
<dbReference type="KEGG" id="sdyn:Mal52_19810"/>
<dbReference type="InterPro" id="IPR016024">
    <property type="entry name" value="ARM-type_fold"/>
</dbReference>
<name>A0A517ZM58_9PLAN</name>
<proteinExistence type="predicted"/>
<gene>
    <name evidence="1" type="ORF">Mal52_19810</name>
</gene>
<evidence type="ECO:0000313" key="2">
    <source>
        <dbReference type="Proteomes" id="UP000319383"/>
    </source>
</evidence>
<dbReference type="SUPFAM" id="SSF48371">
    <property type="entry name" value="ARM repeat"/>
    <property type="match status" value="1"/>
</dbReference>
<dbReference type="Proteomes" id="UP000319383">
    <property type="component" value="Chromosome"/>
</dbReference>
<dbReference type="AlphaFoldDB" id="A0A517ZM58"/>
<dbReference type="EMBL" id="CP036276">
    <property type="protein sequence ID" value="QDU43505.1"/>
    <property type="molecule type" value="Genomic_DNA"/>
</dbReference>
<evidence type="ECO:0008006" key="3">
    <source>
        <dbReference type="Google" id="ProtNLM"/>
    </source>
</evidence>
<keyword evidence="2" id="KW-1185">Reference proteome</keyword>
<accession>A0A517ZM58</accession>
<protein>
    <recommendedName>
        <fullName evidence="3">HEAT repeat protein</fullName>
    </recommendedName>
</protein>
<reference evidence="1 2" key="1">
    <citation type="submission" date="2019-02" db="EMBL/GenBank/DDBJ databases">
        <title>Deep-cultivation of Planctomycetes and their phenomic and genomic characterization uncovers novel biology.</title>
        <authorList>
            <person name="Wiegand S."/>
            <person name="Jogler M."/>
            <person name="Boedeker C."/>
            <person name="Pinto D."/>
            <person name="Vollmers J."/>
            <person name="Rivas-Marin E."/>
            <person name="Kohn T."/>
            <person name="Peeters S.H."/>
            <person name="Heuer A."/>
            <person name="Rast P."/>
            <person name="Oberbeckmann S."/>
            <person name="Bunk B."/>
            <person name="Jeske O."/>
            <person name="Meyerdierks A."/>
            <person name="Storesund J.E."/>
            <person name="Kallscheuer N."/>
            <person name="Luecker S."/>
            <person name="Lage O.M."/>
            <person name="Pohl T."/>
            <person name="Merkel B.J."/>
            <person name="Hornburger P."/>
            <person name="Mueller R.-W."/>
            <person name="Bruemmer F."/>
            <person name="Labrenz M."/>
            <person name="Spormann A.M."/>
            <person name="Op den Camp H."/>
            <person name="Overmann J."/>
            <person name="Amann R."/>
            <person name="Jetten M.S.M."/>
            <person name="Mascher T."/>
            <person name="Medema M.H."/>
            <person name="Devos D.P."/>
            <person name="Kaster A.-K."/>
            <person name="Ovreas L."/>
            <person name="Rohde M."/>
            <person name="Galperin M.Y."/>
            <person name="Jogler C."/>
        </authorList>
    </citation>
    <scope>NUCLEOTIDE SEQUENCE [LARGE SCALE GENOMIC DNA]</scope>
    <source>
        <strain evidence="1 2">Mal52</strain>
    </source>
</reference>
<sequence>MGQTGGRAGSGWSGGAVVSEMKNQFPGFKRCMAMMRSRDPHEQEDGFHWLLPRAGDHVDELIDTFILEDDHGLRCWLLELLGEAKSAKCFDLFAAHLSSSDQSLRSWAVRGLEMLNTKPARTLLWKAKLPD</sequence>